<dbReference type="EMBL" id="CM038913">
    <property type="protein sequence ID" value="KAH9558150.1"/>
    <property type="molecule type" value="Genomic_DNA"/>
</dbReference>
<accession>A0ACB8HQW6</accession>
<protein>
    <submittedName>
        <fullName evidence="1">Uncharacterized protein</fullName>
    </submittedName>
</protein>
<organism evidence="1 2">
    <name type="scientific">Sphagnum magellanicum</name>
    <dbReference type="NCBI Taxonomy" id="128215"/>
    <lineage>
        <taxon>Eukaryota</taxon>
        <taxon>Viridiplantae</taxon>
        <taxon>Streptophyta</taxon>
        <taxon>Embryophyta</taxon>
        <taxon>Bryophyta</taxon>
        <taxon>Sphagnophytina</taxon>
        <taxon>Sphagnopsida</taxon>
        <taxon>Sphagnales</taxon>
        <taxon>Sphagnaceae</taxon>
        <taxon>Sphagnum</taxon>
    </lineage>
</organism>
<name>A0ACB8HQW6_9BRYO</name>
<evidence type="ECO:0000313" key="2">
    <source>
        <dbReference type="Proteomes" id="UP000828922"/>
    </source>
</evidence>
<evidence type="ECO:0000313" key="1">
    <source>
        <dbReference type="EMBL" id="KAH9558150.1"/>
    </source>
</evidence>
<comment type="caution">
    <text evidence="1">The sequence shown here is derived from an EMBL/GenBank/DDBJ whole genome shotgun (WGS) entry which is preliminary data.</text>
</comment>
<dbReference type="Proteomes" id="UP000828922">
    <property type="component" value="Linkage Group LG07"/>
</dbReference>
<reference evidence="2" key="1">
    <citation type="journal article" date="2022" name="New Phytol.">
        <title>Phylogenomic structure and speciation in an emerging model: the Sphagnum magellanicum complex (Bryophyta).</title>
        <authorList>
            <person name="Shaw A.J."/>
            <person name="Piatkowski B."/>
            <person name="Duffy A.M."/>
            <person name="Aguero B."/>
            <person name="Imwattana K."/>
            <person name="Nieto-Lugilde M."/>
            <person name="Healey A."/>
            <person name="Weston D.J."/>
            <person name="Patel M.N."/>
            <person name="Schmutz J."/>
            <person name="Grimwood J."/>
            <person name="Yavitt J.B."/>
            <person name="Hassel K."/>
            <person name="Stenoien H.K."/>
            <person name="Flatberg K.I."/>
            <person name="Bickford C.P."/>
            <person name="Hicks K.A."/>
        </authorList>
    </citation>
    <scope>NUCLEOTIDE SEQUENCE [LARGE SCALE GENOMIC DNA]</scope>
</reference>
<keyword evidence="2" id="KW-1185">Reference proteome</keyword>
<gene>
    <name evidence="1" type="ORF">CY35_07G122000</name>
</gene>
<sequence length="1046" mass="114646">MSDGAAEIAAAAAAAEEQLHFRRSISKDPSSSWWKNSAVGQFRRSFSSSAKEFTSTLASKMDLAGFTLPWHQQAAGSLHHHKQQQQPKVDDRLPSSSSFNLLPWKYAAASATTKDQRKSFELPKPSTVVQEQQQLHPIPPAPLKSGMIRSSSKVTEFCHTRKQTLAQDTTAAAYCKTKQMMMKDAAAAAVESATTLSSLDVDIKHVNEASLILSEAHGSLINNSSLAQALPCPPGDNRSVVDVIGSSCSNQQEAAEHEVKKTTTTQHDDSTNNFFLESSAIQNMGDNILSGDPTHCTQLLPIQLQKSSSTSSDYRSHSHRKALANSLLFNESQYNSSSSFDPNSLSKNDHVLVGGSMRMVRDFSSYDDAQLEFIISDHPTAGPPTSLPTSPQRRRAGSAIRTSSSWLQRLRLVARGKQQWSASSSSSHREGIGQAVIGSDNSNSGKQDATTTPVVVVTAAAAAAEERLDLRHGKKKEISNSAPKAAHDCVTTDESTVVDDDLVHRQHEAGDGNNVEIAEGNHEEHHSFQTHEEQCCSTTSDSTKDFVAKPPEQQKLNRSSWPFSKWKWSSRSHSKVVSEEEEEVENGNNDNMVKEVNFVVDCKSGGGGGESKLVKRTKMRNLSMECLETEEELQMPPTLLLRSEQNNLTIEGVVALSSSPLKFMFKCREIQHFNKFLRLQKKRLTSSLQQHNQDQEQQQQHPAENTDCFHIIRSGTQCEVSSMVSALLMAWLMENNASPPHVRAAENWHLVPVVNIARQSMHNHKDAAWLFDACGVDAHALLFADEVEWEKLTKAGRIKIQDIGQDLLVTTNKVGSVCTLLGEQLQKEAYSLLQLRYMKTLLLAGILLDTKNLDLASKRDIDMATTLLVGSGSLGRNGFYKQLREVESEEKVSKLVTDIYGDASQLSRQSGGEEPEPDHSERSEKDLYFSSTDGHHSNEQTSTSEAGTGSSSLDGEDSLQLQTPPPVPTTTFLPTKIIAAPLSALARFHLPSPSGIRSTEANADKAQKRQASGANQSLPSSSSSSSSQHLKSKSFSRIHKTVLYSA</sequence>
<proteinExistence type="predicted"/>